<dbReference type="GO" id="GO:0043811">
    <property type="term" value="F:phosphate:acyl-[acyl carrier protein] acyltransferase activity"/>
    <property type="evidence" value="ECO:0007669"/>
    <property type="project" value="UniProtKB-UniRule"/>
</dbReference>
<dbReference type="UniPathway" id="UPA00085"/>
<name>A0A8E6B7Q2_9BACT</name>
<dbReference type="PIRSF" id="PIRSF002465">
    <property type="entry name" value="Phsphlp_syn_PlsX"/>
    <property type="match status" value="1"/>
</dbReference>
<dbReference type="EMBL" id="CP074694">
    <property type="protein sequence ID" value="QVL33286.1"/>
    <property type="molecule type" value="Genomic_DNA"/>
</dbReference>
<gene>
    <name evidence="10 11" type="primary">plsX</name>
    <name evidence="11" type="ORF">KIH39_05050</name>
</gene>
<comment type="subcellular location">
    <subcellularLocation>
        <location evidence="10">Cytoplasm</location>
    </subcellularLocation>
    <text evidence="10">Associated with the membrane possibly through PlsY.</text>
</comment>
<comment type="catalytic activity">
    <reaction evidence="1 10">
        <text>a fatty acyl-[ACP] + phosphate = an acyl phosphate + holo-[ACP]</text>
        <dbReference type="Rhea" id="RHEA:42292"/>
        <dbReference type="Rhea" id="RHEA-COMP:9685"/>
        <dbReference type="Rhea" id="RHEA-COMP:14125"/>
        <dbReference type="ChEBI" id="CHEBI:43474"/>
        <dbReference type="ChEBI" id="CHEBI:59918"/>
        <dbReference type="ChEBI" id="CHEBI:64479"/>
        <dbReference type="ChEBI" id="CHEBI:138651"/>
        <dbReference type="EC" id="2.3.1.274"/>
    </reaction>
</comment>
<evidence type="ECO:0000256" key="3">
    <source>
        <dbReference type="ARBA" id="ARBA00022516"/>
    </source>
</evidence>
<proteinExistence type="inferred from homology"/>
<evidence type="ECO:0000256" key="2">
    <source>
        <dbReference type="ARBA" id="ARBA00022490"/>
    </source>
</evidence>
<keyword evidence="7 10" id="KW-1208">Phospholipid metabolism</keyword>
<dbReference type="NCBIfam" id="TIGR00182">
    <property type="entry name" value="plsX"/>
    <property type="match status" value="1"/>
</dbReference>
<dbReference type="InterPro" id="IPR012281">
    <property type="entry name" value="Phospholipid_synth_PlsX-like"/>
</dbReference>
<evidence type="ECO:0000256" key="6">
    <source>
        <dbReference type="ARBA" id="ARBA00023209"/>
    </source>
</evidence>
<dbReference type="EC" id="2.3.1.274" evidence="8 10"/>
<comment type="pathway">
    <text evidence="10">Lipid metabolism; phospholipid metabolism.</text>
</comment>
<keyword evidence="5 10" id="KW-0443">Lipid metabolism</keyword>
<comment type="similarity">
    <text evidence="10">Belongs to the PlsX family.</text>
</comment>
<comment type="subunit">
    <text evidence="9 10">Homodimer. Probably interacts with PlsY.</text>
</comment>
<dbReference type="PANTHER" id="PTHR30100">
    <property type="entry name" value="FATTY ACID/PHOSPHOLIPID SYNTHESIS PROTEIN PLSX"/>
    <property type="match status" value="1"/>
</dbReference>
<evidence type="ECO:0000313" key="12">
    <source>
        <dbReference type="Proteomes" id="UP000676194"/>
    </source>
</evidence>
<evidence type="ECO:0000256" key="5">
    <source>
        <dbReference type="ARBA" id="ARBA00023098"/>
    </source>
</evidence>
<dbReference type="SUPFAM" id="SSF53659">
    <property type="entry name" value="Isocitrate/Isopropylmalate dehydrogenase-like"/>
    <property type="match status" value="1"/>
</dbReference>
<dbReference type="Gene3D" id="3.40.718.10">
    <property type="entry name" value="Isopropylmalate Dehydrogenase"/>
    <property type="match status" value="1"/>
</dbReference>
<accession>A0A8E6B7Q2</accession>
<dbReference type="Pfam" id="PF02504">
    <property type="entry name" value="FA_synthesis"/>
    <property type="match status" value="1"/>
</dbReference>
<reference evidence="11" key="1">
    <citation type="submission" date="2021-05" db="EMBL/GenBank/DDBJ databases">
        <title>Complete genome sequence of the cellulolytic planctomycete Telmatocola sphagniphila SP2T and characterization of the first cellulase from planctomycetes.</title>
        <authorList>
            <person name="Rakitin A.L."/>
            <person name="Beletsky A.V."/>
            <person name="Naumoff D.G."/>
            <person name="Kulichevskaya I.S."/>
            <person name="Mardanov A.V."/>
            <person name="Ravin N.V."/>
            <person name="Dedysh S.N."/>
        </authorList>
    </citation>
    <scope>NUCLEOTIDE SEQUENCE</scope>
    <source>
        <strain evidence="11">SP2T</strain>
    </source>
</reference>
<organism evidence="11 12">
    <name type="scientific">Telmatocola sphagniphila</name>
    <dbReference type="NCBI Taxonomy" id="1123043"/>
    <lineage>
        <taxon>Bacteria</taxon>
        <taxon>Pseudomonadati</taxon>
        <taxon>Planctomycetota</taxon>
        <taxon>Planctomycetia</taxon>
        <taxon>Gemmatales</taxon>
        <taxon>Gemmataceae</taxon>
    </lineage>
</organism>
<dbReference type="GO" id="GO:0006633">
    <property type="term" value="P:fatty acid biosynthetic process"/>
    <property type="evidence" value="ECO:0007669"/>
    <property type="project" value="UniProtKB-UniRule"/>
</dbReference>
<evidence type="ECO:0000256" key="7">
    <source>
        <dbReference type="ARBA" id="ARBA00023264"/>
    </source>
</evidence>
<dbReference type="KEGG" id="tsph:KIH39_05050"/>
<dbReference type="RefSeq" id="WP_213498176.1">
    <property type="nucleotide sequence ID" value="NZ_CP074694.1"/>
</dbReference>
<dbReference type="Proteomes" id="UP000676194">
    <property type="component" value="Chromosome"/>
</dbReference>
<keyword evidence="4 10" id="KW-0808">Transferase</keyword>
<dbReference type="GO" id="GO:0005737">
    <property type="term" value="C:cytoplasm"/>
    <property type="evidence" value="ECO:0007669"/>
    <property type="project" value="UniProtKB-SubCell"/>
</dbReference>
<dbReference type="PANTHER" id="PTHR30100:SF1">
    <property type="entry name" value="PHOSPHATE ACYLTRANSFERASE"/>
    <property type="match status" value="1"/>
</dbReference>
<dbReference type="GO" id="GO:0008654">
    <property type="term" value="P:phospholipid biosynthetic process"/>
    <property type="evidence" value="ECO:0007669"/>
    <property type="project" value="UniProtKB-KW"/>
</dbReference>
<evidence type="ECO:0000256" key="1">
    <source>
        <dbReference type="ARBA" id="ARBA00001232"/>
    </source>
</evidence>
<protein>
    <recommendedName>
        <fullName evidence="8 10">Phosphate acyltransferase</fullName>
        <ecNumber evidence="8 10">2.3.1.274</ecNumber>
    </recommendedName>
    <alternativeName>
        <fullName evidence="10">Acyl-ACP phosphotransacylase</fullName>
    </alternativeName>
    <alternativeName>
        <fullName evidence="10">Acyl-[acyl-carrier-protein]--phosphate acyltransferase</fullName>
    </alternativeName>
    <alternativeName>
        <fullName evidence="10">Phosphate-acyl-ACP acyltransferase</fullName>
    </alternativeName>
</protein>
<evidence type="ECO:0000313" key="11">
    <source>
        <dbReference type="EMBL" id="QVL33286.1"/>
    </source>
</evidence>
<comment type="function">
    <text evidence="10">Catalyzes the reversible formation of acyl-phosphate (acyl-PO(4)) from acyl-[acyl-carrier-protein] (acyl-ACP). This enzyme utilizes acyl-ACP as fatty acyl donor, but not acyl-CoA.</text>
</comment>
<evidence type="ECO:0000256" key="10">
    <source>
        <dbReference type="HAMAP-Rule" id="MF_00019"/>
    </source>
</evidence>
<keyword evidence="11" id="KW-0012">Acyltransferase</keyword>
<sequence length="337" mass="36129">MLIALDAMGGDHAPAPIVMGAVQAAQELKDLHITLVGDRAQIEPLIPSELRGTQLDIFHCTQVIGMDESPVEGLRKKPDNSISRCWQLLAEKKVEAVVSAGNTGAMVAGGMRLRKYLKGIRRPGIGTIMPTAKGPCMIIDVGANVSPKPSHLLQYGAMGMIYAKYILKRENPTIGLINVGEEQGKGHDLAKDTQNLFKASPLKESFVGNIEGRDIHRGACDVIVTDGFVGNVILKLCEGVFEFIMKLVSKEVVATLPNDKMAAMQALQAMTMKYDYSTFGGAPLLGIDGTCIICHGSSKERAIKNALSVAATQSKVSLNQHIVELLDSLPAPASEEE</sequence>
<dbReference type="HAMAP" id="MF_00019">
    <property type="entry name" value="PlsX"/>
    <property type="match status" value="1"/>
</dbReference>
<dbReference type="AlphaFoldDB" id="A0A8E6B7Q2"/>
<keyword evidence="6 10" id="KW-0594">Phospholipid biosynthesis</keyword>
<evidence type="ECO:0000256" key="4">
    <source>
        <dbReference type="ARBA" id="ARBA00022679"/>
    </source>
</evidence>
<keyword evidence="12" id="KW-1185">Reference proteome</keyword>
<evidence type="ECO:0000256" key="9">
    <source>
        <dbReference type="ARBA" id="ARBA00046608"/>
    </source>
</evidence>
<dbReference type="InterPro" id="IPR003664">
    <property type="entry name" value="FA_synthesis"/>
</dbReference>
<keyword evidence="3 10" id="KW-0444">Lipid biosynthesis</keyword>
<keyword evidence="2 10" id="KW-0963">Cytoplasm</keyword>
<evidence type="ECO:0000256" key="8">
    <source>
        <dbReference type="ARBA" id="ARBA00024069"/>
    </source>
</evidence>